<keyword evidence="14" id="KW-1185">Reference proteome</keyword>
<dbReference type="AlphaFoldDB" id="A0A0S2KEM8"/>
<keyword evidence="6 11" id="KW-0812">Transmembrane</keyword>
<dbReference type="EMBL" id="CP013189">
    <property type="protein sequence ID" value="ALO46776.1"/>
    <property type="molecule type" value="Genomic_DNA"/>
</dbReference>
<keyword evidence="5" id="KW-0997">Cell inner membrane</keyword>
<organism evidence="13 14">
    <name type="scientific">Pseudohongiella spirulinae</name>
    <dbReference type="NCBI Taxonomy" id="1249552"/>
    <lineage>
        <taxon>Bacteria</taxon>
        <taxon>Pseudomonadati</taxon>
        <taxon>Pseudomonadota</taxon>
        <taxon>Gammaproteobacteria</taxon>
        <taxon>Pseudomonadales</taxon>
        <taxon>Pseudohongiellaceae</taxon>
        <taxon>Pseudohongiella</taxon>
    </lineage>
</organism>
<comment type="similarity">
    <text evidence="9">Belongs to the GSP H family.</text>
</comment>
<dbReference type="NCBIfam" id="TIGR02532">
    <property type="entry name" value="IV_pilin_GFxxxE"/>
    <property type="match status" value="1"/>
</dbReference>
<evidence type="ECO:0000256" key="7">
    <source>
        <dbReference type="ARBA" id="ARBA00022989"/>
    </source>
</evidence>
<evidence type="ECO:0000256" key="10">
    <source>
        <dbReference type="ARBA" id="ARBA00030775"/>
    </source>
</evidence>
<feature type="transmembrane region" description="Helical" evidence="11">
    <location>
        <begin position="20"/>
        <end position="41"/>
    </location>
</feature>
<name>A0A0S2KEM8_9GAMM</name>
<dbReference type="InterPro" id="IPR045584">
    <property type="entry name" value="Pilin-like"/>
</dbReference>
<gene>
    <name evidence="13" type="ORF">PS2015_2138</name>
</gene>
<dbReference type="Pfam" id="PF07963">
    <property type="entry name" value="N_methyl"/>
    <property type="match status" value="1"/>
</dbReference>
<dbReference type="SUPFAM" id="SSF54523">
    <property type="entry name" value="Pili subunits"/>
    <property type="match status" value="1"/>
</dbReference>
<keyword evidence="7 11" id="KW-1133">Transmembrane helix</keyword>
<dbReference type="RefSeq" id="WP_058022235.1">
    <property type="nucleotide sequence ID" value="NZ_CP013189.1"/>
</dbReference>
<keyword evidence="4" id="KW-0488">Methylation</keyword>
<accession>A0A0S2KEM8</accession>
<dbReference type="Pfam" id="PF12019">
    <property type="entry name" value="GspH"/>
    <property type="match status" value="1"/>
</dbReference>
<dbReference type="GO" id="GO:0005886">
    <property type="term" value="C:plasma membrane"/>
    <property type="evidence" value="ECO:0007669"/>
    <property type="project" value="UniProtKB-SubCell"/>
</dbReference>
<feature type="domain" description="General secretion pathway GspH" evidence="12">
    <location>
        <begin position="57"/>
        <end position="163"/>
    </location>
</feature>
<dbReference type="InterPro" id="IPR022346">
    <property type="entry name" value="T2SS_GspH"/>
</dbReference>
<dbReference type="Gene3D" id="3.55.40.10">
    <property type="entry name" value="minor pseudopilin epsh domain"/>
    <property type="match status" value="1"/>
</dbReference>
<keyword evidence="8 11" id="KW-0472">Membrane</keyword>
<evidence type="ECO:0000256" key="2">
    <source>
        <dbReference type="ARBA" id="ARBA00021549"/>
    </source>
</evidence>
<evidence type="ECO:0000256" key="8">
    <source>
        <dbReference type="ARBA" id="ARBA00023136"/>
    </source>
</evidence>
<dbReference type="GO" id="GO:0015627">
    <property type="term" value="C:type II protein secretion system complex"/>
    <property type="evidence" value="ECO:0007669"/>
    <property type="project" value="InterPro"/>
</dbReference>
<evidence type="ECO:0000256" key="5">
    <source>
        <dbReference type="ARBA" id="ARBA00022519"/>
    </source>
</evidence>
<evidence type="ECO:0000256" key="11">
    <source>
        <dbReference type="SAM" id="Phobius"/>
    </source>
</evidence>
<reference evidence="13 14" key="1">
    <citation type="submission" date="2015-11" db="EMBL/GenBank/DDBJ databases">
        <authorList>
            <person name="Zhang Y."/>
            <person name="Guo Z."/>
        </authorList>
    </citation>
    <scope>NUCLEOTIDE SEQUENCE [LARGE SCALE GENOMIC DNA]</scope>
    <source>
        <strain evidence="13 14">KCTC 32221</strain>
    </source>
</reference>
<dbReference type="STRING" id="1249552.PS2015_2138"/>
<evidence type="ECO:0000256" key="1">
    <source>
        <dbReference type="ARBA" id="ARBA00004377"/>
    </source>
</evidence>
<keyword evidence="3" id="KW-1003">Cell membrane</keyword>
<sequence length="175" mass="18787">MIRSNSGCASAQPACLPTKGFSLLELMLCLTIISVMVLLSLPGLPVTQQSRQSAIMDSLADLLSLASSEAIRHRQSVTVCAWGHKQCGNNWGAGAMIMLNDKILMEKRWQIAPGSLSWRSFSGSQVLEFTPDGILLYQNGSFGLCPADPSSTASQQLIINSAGRMRLVAEANLDC</sequence>
<evidence type="ECO:0000313" key="14">
    <source>
        <dbReference type="Proteomes" id="UP000065641"/>
    </source>
</evidence>
<evidence type="ECO:0000256" key="9">
    <source>
        <dbReference type="ARBA" id="ARBA00025772"/>
    </source>
</evidence>
<dbReference type="KEGG" id="pspi:PS2015_2138"/>
<proteinExistence type="inferred from homology"/>
<dbReference type="OrthoDB" id="2313614at2"/>
<dbReference type="GO" id="GO:0015628">
    <property type="term" value="P:protein secretion by the type II secretion system"/>
    <property type="evidence" value="ECO:0007669"/>
    <property type="project" value="InterPro"/>
</dbReference>
<protein>
    <recommendedName>
        <fullName evidence="2">Type II secretion system protein H</fullName>
    </recommendedName>
    <alternativeName>
        <fullName evidence="10">General secretion pathway protein H</fullName>
    </alternativeName>
</protein>
<evidence type="ECO:0000256" key="3">
    <source>
        <dbReference type="ARBA" id="ARBA00022475"/>
    </source>
</evidence>
<evidence type="ECO:0000313" key="13">
    <source>
        <dbReference type="EMBL" id="ALO46776.1"/>
    </source>
</evidence>
<comment type="subcellular location">
    <subcellularLocation>
        <location evidence="1">Cell inner membrane</location>
        <topology evidence="1">Single-pass membrane protein</topology>
    </subcellularLocation>
</comment>
<evidence type="ECO:0000256" key="6">
    <source>
        <dbReference type="ARBA" id="ARBA00022692"/>
    </source>
</evidence>
<dbReference type="Proteomes" id="UP000065641">
    <property type="component" value="Chromosome"/>
</dbReference>
<evidence type="ECO:0000259" key="12">
    <source>
        <dbReference type="Pfam" id="PF12019"/>
    </source>
</evidence>
<evidence type="ECO:0000256" key="4">
    <source>
        <dbReference type="ARBA" id="ARBA00022481"/>
    </source>
</evidence>
<dbReference type="InterPro" id="IPR012902">
    <property type="entry name" value="N_methyl_site"/>
</dbReference>